<organism evidence="1 2">
    <name type="scientific">Solimonas marina</name>
    <dbReference type="NCBI Taxonomy" id="2714601"/>
    <lineage>
        <taxon>Bacteria</taxon>
        <taxon>Pseudomonadati</taxon>
        <taxon>Pseudomonadota</taxon>
        <taxon>Gammaproteobacteria</taxon>
        <taxon>Nevskiales</taxon>
        <taxon>Nevskiaceae</taxon>
        <taxon>Solimonas</taxon>
    </lineage>
</organism>
<keyword evidence="2" id="KW-1185">Reference proteome</keyword>
<evidence type="ECO:0000313" key="1">
    <source>
        <dbReference type="EMBL" id="NKF21533.1"/>
    </source>
</evidence>
<comment type="caution">
    <text evidence="1">The sequence shown here is derived from an EMBL/GenBank/DDBJ whole genome shotgun (WGS) entry which is preliminary data.</text>
</comment>
<dbReference type="InterPro" id="IPR011101">
    <property type="entry name" value="DUF5131"/>
</dbReference>
<accession>A0A970B5B6</accession>
<dbReference type="EMBL" id="JAAVXB010000002">
    <property type="protein sequence ID" value="NKF21533.1"/>
    <property type="molecule type" value="Genomic_DNA"/>
</dbReference>
<protein>
    <submittedName>
        <fullName evidence="1">Phage Gp37/Gp68 family protein</fullName>
    </submittedName>
</protein>
<dbReference type="AlphaFoldDB" id="A0A970B5B6"/>
<sequence length="387" mass="43825">MSATTKIEWCDSTFNPWMGCTKVSPACDHCYAEARMDKRLHRVEWGAGKPRKRTRAKYWRDVRKMARRQFYECGTCGWRGDNPNTAGGSITDGLPSCPACDSLNIADARRRIFALSLGDWLDNEVPIEWLVDALDVIRTTPESDWLLLSKRIGNWHARITQAHQHCWRSNSELGLWLQEWLAGNPPANVWIGATVVNQEEADRDIPKLQRVPAAIRFLSIEPMLSGVDVSRYMWPVCGWWQGPFNSYREAKAAGAECGLKRQALVSADARFLDWIIAGGESGPHARPMHPDWLRSLRDQSAAAGVPFLFKQWGEWYPYYDRDNDDPDWRNVPKLDNQMGRGATRWINLAGGLGFHGDRLIAVRNVGKAAAGRLLDGREHNEFPAVLA</sequence>
<name>A0A970B5B6_9GAMM</name>
<dbReference type="RefSeq" id="WP_168146792.1">
    <property type="nucleotide sequence ID" value="NZ_JAAVXB010000002.1"/>
</dbReference>
<dbReference type="Proteomes" id="UP000653472">
    <property type="component" value="Unassembled WGS sequence"/>
</dbReference>
<proteinExistence type="predicted"/>
<evidence type="ECO:0000313" key="2">
    <source>
        <dbReference type="Proteomes" id="UP000653472"/>
    </source>
</evidence>
<reference evidence="1" key="1">
    <citation type="submission" date="2020-03" db="EMBL/GenBank/DDBJ databases">
        <title>Solimonas marina sp. nov., isolated from deep seawater of the Pacific Ocean.</title>
        <authorList>
            <person name="Liu X."/>
            <person name="Lai Q."/>
            <person name="Sun F."/>
            <person name="Gai Y."/>
            <person name="Li G."/>
            <person name="Shao Z."/>
        </authorList>
    </citation>
    <scope>NUCLEOTIDE SEQUENCE</scope>
    <source>
        <strain evidence="1">C16B3</strain>
    </source>
</reference>
<gene>
    <name evidence="1" type="ORF">G7Y82_04330</name>
</gene>
<dbReference type="Pfam" id="PF07505">
    <property type="entry name" value="DUF5131"/>
    <property type="match status" value="1"/>
</dbReference>